<dbReference type="EMBL" id="HACA01030098">
    <property type="protein sequence ID" value="CDW47459.1"/>
    <property type="molecule type" value="Transcribed_RNA"/>
</dbReference>
<accession>A0A0K2VAF3</accession>
<evidence type="ECO:0000313" key="1">
    <source>
        <dbReference type="EMBL" id="CDW47459.1"/>
    </source>
</evidence>
<organism evidence="1">
    <name type="scientific">Lepeophtheirus salmonis</name>
    <name type="common">Salmon louse</name>
    <name type="synonym">Caligus salmonis</name>
    <dbReference type="NCBI Taxonomy" id="72036"/>
    <lineage>
        <taxon>Eukaryota</taxon>
        <taxon>Metazoa</taxon>
        <taxon>Ecdysozoa</taxon>
        <taxon>Arthropoda</taxon>
        <taxon>Crustacea</taxon>
        <taxon>Multicrustacea</taxon>
        <taxon>Hexanauplia</taxon>
        <taxon>Copepoda</taxon>
        <taxon>Siphonostomatoida</taxon>
        <taxon>Caligidae</taxon>
        <taxon>Lepeophtheirus</taxon>
    </lineage>
</organism>
<sequence>RNIYIYKSDKPSVSHPVSIFQIPVPPFSEIQTEGDVIIGFYSVFYRLSPSNIILILNNKGGNNKVLD</sequence>
<feature type="non-terminal residue" evidence="1">
    <location>
        <position position="1"/>
    </location>
</feature>
<name>A0A0K2VAF3_LEPSM</name>
<proteinExistence type="predicted"/>
<dbReference type="AlphaFoldDB" id="A0A0K2VAF3"/>
<protein>
    <submittedName>
        <fullName evidence="1">Uncharacterized protein</fullName>
    </submittedName>
</protein>
<reference evidence="1" key="1">
    <citation type="submission" date="2014-05" db="EMBL/GenBank/DDBJ databases">
        <authorList>
            <person name="Chronopoulou M."/>
        </authorList>
    </citation>
    <scope>NUCLEOTIDE SEQUENCE</scope>
    <source>
        <tissue evidence="1">Whole organism</tissue>
    </source>
</reference>